<dbReference type="PANTHER" id="PTHR15615">
    <property type="match status" value="1"/>
</dbReference>
<proteinExistence type="predicted"/>
<dbReference type="GO" id="GO:0005634">
    <property type="term" value="C:nucleus"/>
    <property type="evidence" value="ECO:0007669"/>
    <property type="project" value="TreeGrafter"/>
</dbReference>
<dbReference type="PANTHER" id="PTHR15615:SF117">
    <property type="entry name" value="PHO85 CYCLIN PHO80"/>
    <property type="match status" value="1"/>
</dbReference>
<comment type="caution">
    <text evidence="1">The sequence shown here is derived from an EMBL/GenBank/DDBJ whole genome shotgun (WGS) entry which is preliminary data.</text>
</comment>
<dbReference type="GO" id="GO:0019901">
    <property type="term" value="F:protein kinase binding"/>
    <property type="evidence" value="ECO:0007669"/>
    <property type="project" value="InterPro"/>
</dbReference>
<dbReference type="InterPro" id="IPR013922">
    <property type="entry name" value="Cyclin_PHO80-like"/>
</dbReference>
<dbReference type="GO" id="GO:0000307">
    <property type="term" value="C:cyclin-dependent protein kinase holoenzyme complex"/>
    <property type="evidence" value="ECO:0007669"/>
    <property type="project" value="TreeGrafter"/>
</dbReference>
<dbReference type="EMBL" id="CAJVPV010002489">
    <property type="protein sequence ID" value="CAG8527431.1"/>
    <property type="molecule type" value="Genomic_DNA"/>
</dbReference>
<evidence type="ECO:0000313" key="1">
    <source>
        <dbReference type="EMBL" id="CAG8527431.1"/>
    </source>
</evidence>
<evidence type="ECO:0000313" key="2">
    <source>
        <dbReference type="Proteomes" id="UP000789342"/>
    </source>
</evidence>
<gene>
    <name evidence="1" type="ORF">AMORRO_LOCUS4506</name>
</gene>
<dbReference type="GO" id="GO:0016538">
    <property type="term" value="F:cyclin-dependent protein serine/threonine kinase regulator activity"/>
    <property type="evidence" value="ECO:0007669"/>
    <property type="project" value="TreeGrafter"/>
</dbReference>
<dbReference type="Proteomes" id="UP000789342">
    <property type="component" value="Unassembled WGS sequence"/>
</dbReference>
<dbReference type="AlphaFoldDB" id="A0A9N9FD66"/>
<dbReference type="OrthoDB" id="337735at2759"/>
<sequence length="123" mass="14299">MNHTSQQVIEVPENFEMVDINHLTHMIADMLDRLIAHNDQIPLTPSSISRFHSRARPSISVSDYLCRIVGGITTQELNTLELEFLPLIDWQLICTKEILQQYYVNLVNQNPNYRRFVSSESEI</sequence>
<dbReference type="Gene3D" id="1.10.472.10">
    <property type="entry name" value="Cyclin-like"/>
    <property type="match status" value="2"/>
</dbReference>
<protein>
    <submittedName>
        <fullName evidence="1">9650_t:CDS:1</fullName>
    </submittedName>
</protein>
<name>A0A9N9FD66_9GLOM</name>
<accession>A0A9N9FD66</accession>
<reference evidence="1" key="1">
    <citation type="submission" date="2021-06" db="EMBL/GenBank/DDBJ databases">
        <authorList>
            <person name="Kallberg Y."/>
            <person name="Tangrot J."/>
            <person name="Rosling A."/>
        </authorList>
    </citation>
    <scope>NUCLEOTIDE SEQUENCE</scope>
    <source>
        <strain evidence="1">CL551</strain>
    </source>
</reference>
<organism evidence="1 2">
    <name type="scientific">Acaulospora morrowiae</name>
    <dbReference type="NCBI Taxonomy" id="94023"/>
    <lineage>
        <taxon>Eukaryota</taxon>
        <taxon>Fungi</taxon>
        <taxon>Fungi incertae sedis</taxon>
        <taxon>Mucoromycota</taxon>
        <taxon>Glomeromycotina</taxon>
        <taxon>Glomeromycetes</taxon>
        <taxon>Diversisporales</taxon>
        <taxon>Acaulosporaceae</taxon>
        <taxon>Acaulospora</taxon>
    </lineage>
</organism>
<keyword evidence="2" id="KW-1185">Reference proteome</keyword>